<keyword evidence="6" id="KW-0539">Nucleus</keyword>
<keyword evidence="4 7" id="KW-0863">Zinc-finger</keyword>
<dbReference type="FunFam" id="3.30.160.60:FF:002343">
    <property type="entry name" value="Zinc finger protein 33A"/>
    <property type="match status" value="1"/>
</dbReference>
<dbReference type="Pfam" id="PF04082">
    <property type="entry name" value="Fungal_trans"/>
    <property type="match status" value="1"/>
</dbReference>
<gene>
    <name evidence="10" type="ORF">MKZ38_001633</name>
</gene>
<evidence type="ECO:0000256" key="1">
    <source>
        <dbReference type="ARBA" id="ARBA00004123"/>
    </source>
</evidence>
<comment type="subcellular location">
    <subcellularLocation>
        <location evidence="1">Nucleus</location>
    </subcellularLocation>
</comment>
<evidence type="ECO:0000256" key="8">
    <source>
        <dbReference type="SAM" id="MobiDB-lite"/>
    </source>
</evidence>
<comment type="caution">
    <text evidence="10">The sequence shown here is derived from an EMBL/GenBank/DDBJ whole genome shotgun (WGS) entry which is preliminary data.</text>
</comment>
<feature type="region of interest" description="Disordered" evidence="8">
    <location>
        <begin position="379"/>
        <end position="400"/>
    </location>
</feature>
<dbReference type="AlphaFoldDB" id="A0AAD5WRT0"/>
<feature type="compositionally biased region" description="Low complexity" evidence="8">
    <location>
        <begin position="155"/>
        <end position="169"/>
    </location>
</feature>
<feature type="domain" description="C2H2-type" evidence="9">
    <location>
        <begin position="52"/>
        <end position="82"/>
    </location>
</feature>
<dbReference type="SUPFAM" id="SSF57667">
    <property type="entry name" value="beta-beta-alpha zinc fingers"/>
    <property type="match status" value="1"/>
</dbReference>
<dbReference type="PANTHER" id="PTHR40626:SF13">
    <property type="entry name" value="RESPIRATION FACTOR 2-RELATED"/>
    <property type="match status" value="1"/>
</dbReference>
<evidence type="ECO:0000313" key="11">
    <source>
        <dbReference type="Proteomes" id="UP001201980"/>
    </source>
</evidence>
<keyword evidence="2" id="KW-0479">Metal-binding</keyword>
<dbReference type="GO" id="GO:0005634">
    <property type="term" value="C:nucleus"/>
    <property type="evidence" value="ECO:0007669"/>
    <property type="project" value="UniProtKB-SubCell"/>
</dbReference>
<dbReference type="InterPro" id="IPR013087">
    <property type="entry name" value="Znf_C2H2_type"/>
</dbReference>
<feature type="compositionally biased region" description="Polar residues" evidence="8">
    <location>
        <begin position="231"/>
        <end position="243"/>
    </location>
</feature>
<keyword evidence="3" id="KW-0677">Repeat</keyword>
<evidence type="ECO:0000256" key="4">
    <source>
        <dbReference type="ARBA" id="ARBA00022771"/>
    </source>
</evidence>
<feature type="compositionally biased region" description="Low complexity" evidence="8">
    <location>
        <begin position="300"/>
        <end position="310"/>
    </location>
</feature>
<reference evidence="10" key="1">
    <citation type="submission" date="2022-07" db="EMBL/GenBank/DDBJ databases">
        <title>Draft genome sequence of Zalerion maritima ATCC 34329, a (micro)plastics degrading marine fungus.</title>
        <authorList>
            <person name="Paco A."/>
            <person name="Goncalves M.F.M."/>
            <person name="Rocha-Santos T.A.P."/>
            <person name="Alves A."/>
        </authorList>
    </citation>
    <scope>NUCLEOTIDE SEQUENCE</scope>
    <source>
        <strain evidence="10">ATCC 34329</strain>
    </source>
</reference>
<dbReference type="SMART" id="SM00355">
    <property type="entry name" value="ZnF_C2H2"/>
    <property type="match status" value="2"/>
</dbReference>
<evidence type="ECO:0000313" key="10">
    <source>
        <dbReference type="EMBL" id="KAJ2901613.1"/>
    </source>
</evidence>
<evidence type="ECO:0000256" key="2">
    <source>
        <dbReference type="ARBA" id="ARBA00022723"/>
    </source>
</evidence>
<evidence type="ECO:0000256" key="7">
    <source>
        <dbReference type="PROSITE-ProRule" id="PRU00042"/>
    </source>
</evidence>
<dbReference type="PROSITE" id="PS50157">
    <property type="entry name" value="ZINC_FINGER_C2H2_2"/>
    <property type="match status" value="2"/>
</dbReference>
<dbReference type="GO" id="GO:0000785">
    <property type="term" value="C:chromatin"/>
    <property type="evidence" value="ECO:0007669"/>
    <property type="project" value="TreeGrafter"/>
</dbReference>
<dbReference type="InterPro" id="IPR036236">
    <property type="entry name" value="Znf_C2H2_sf"/>
</dbReference>
<feature type="compositionally biased region" description="Polar residues" evidence="8">
    <location>
        <begin position="196"/>
        <end position="216"/>
    </location>
</feature>
<dbReference type="InterPro" id="IPR007219">
    <property type="entry name" value="XnlR_reg_dom"/>
</dbReference>
<dbReference type="Gene3D" id="3.30.160.60">
    <property type="entry name" value="Classic Zinc Finger"/>
    <property type="match status" value="2"/>
</dbReference>
<dbReference type="InterPro" id="IPR051059">
    <property type="entry name" value="VerF-like"/>
</dbReference>
<dbReference type="PANTHER" id="PTHR40626">
    <property type="entry name" value="MIP31509P"/>
    <property type="match status" value="1"/>
</dbReference>
<dbReference type="GO" id="GO:0000978">
    <property type="term" value="F:RNA polymerase II cis-regulatory region sequence-specific DNA binding"/>
    <property type="evidence" value="ECO:0007669"/>
    <property type="project" value="InterPro"/>
</dbReference>
<feature type="region of interest" description="Disordered" evidence="8">
    <location>
        <begin position="1"/>
        <end position="20"/>
    </location>
</feature>
<name>A0AAD5WRT0_9PEZI</name>
<protein>
    <recommendedName>
        <fullName evidence="9">C2H2-type domain-containing protein</fullName>
    </recommendedName>
</protein>
<dbReference type="GO" id="GO:0000981">
    <property type="term" value="F:DNA-binding transcription factor activity, RNA polymerase II-specific"/>
    <property type="evidence" value="ECO:0007669"/>
    <property type="project" value="InterPro"/>
</dbReference>
<dbReference type="PROSITE" id="PS00028">
    <property type="entry name" value="ZINC_FINGER_C2H2_1"/>
    <property type="match status" value="2"/>
</dbReference>
<dbReference type="GO" id="GO:0006351">
    <property type="term" value="P:DNA-templated transcription"/>
    <property type="evidence" value="ECO:0007669"/>
    <property type="project" value="InterPro"/>
</dbReference>
<dbReference type="CDD" id="cd12148">
    <property type="entry name" value="fungal_TF_MHR"/>
    <property type="match status" value="1"/>
</dbReference>
<dbReference type="EMBL" id="JAKWBI020000145">
    <property type="protein sequence ID" value="KAJ2901613.1"/>
    <property type="molecule type" value="Genomic_DNA"/>
</dbReference>
<evidence type="ECO:0000256" key="5">
    <source>
        <dbReference type="ARBA" id="ARBA00022833"/>
    </source>
</evidence>
<feature type="region of interest" description="Disordered" evidence="8">
    <location>
        <begin position="113"/>
        <end position="324"/>
    </location>
</feature>
<sequence length="986" mass="110008">MSSATDSSTIIAAATRRGRPQRQYKCAHCAKAFKRSEHCIRHERTHTNEKPFDCRYCRKSYSRKDLVTRHERTLHMHAQKQQQPEQHQQDLDLELDLAVDFDLDFDQAIDHVNGPRASHVPLTTALDTPPTEDMDPGEVAHSQHVPDRIFRHPVSPSDDALSSISSLSPCNPTGLHGRRASSSSRSAAPDSVMRPVSTQHVQSTPSATGADHTSSPAGRENLPSTAPPVPTNRSRARLSTAQVDRSPRYALPEFPTSDAPDREPRQVTFDPIDPHRPTTMTFDAVPVLPPSEAGNDAGPSRRQQSQPQQQDFHPPGPGLSFFSMAPHPDLDLAAFSFSPMDVDHHHNLSMTDEFGLQAPLVEDIEPFPDLTYAPSQMVPVSSASDRPATSPDATLKSRDTMGKEGFPILVREPRPASPTFTMDDVEYTSIRSDLARRLGQPDESVQMPPVDLCLEFLSSYATSFHRHLPIVHLRSFCPGTTPSPLILAMCSIGALYRLDRRRARRMYAMAVRSVEIVPRPSQDDSQALVKDYSLWYVQARMLLSFYAIMSGEGDLVLTTMRDNGFYTLVYNKTRTSVLGDNINLSRKSWHDWIHHESWKRLLGGLFVQSTLAMVMFDVNPGFNATHDLELDTFHDESLWNAASSNEWRELQMSNAKQQQRQQQQQQIPRRHTMKEVLVDIMLRGGANQPAAASYHVSAFSALVLMHAAVVHMWQSFQVFQAFAPSWSTSTFSSSSPLSPFTAAGQDPLSSSFLDSAMQSLASCDAFLNGPRSESDSTRQAPGEETETSMVFNCQAILRIAYIRLFKPVDPSSRISLISRDNAEMDASITSFVTAKMERIPQLLDAVIKSLEGLKIPVKLGHLLVRKTAAFRWSVEHAIAGWESALLVSKWVYTVEIDSLNDVQPSPRESELLSRIREVLEEAECDLGQDISLAAGVARTWGWFLQDVWIWGVTPRMGEALDQLAGAYQRNTDAMRRRSGNGTYTMS</sequence>
<proteinExistence type="predicted"/>
<dbReference type="Proteomes" id="UP001201980">
    <property type="component" value="Unassembled WGS sequence"/>
</dbReference>
<feature type="domain" description="C2H2-type" evidence="9">
    <location>
        <begin position="24"/>
        <end position="51"/>
    </location>
</feature>
<evidence type="ECO:0000256" key="6">
    <source>
        <dbReference type="ARBA" id="ARBA00023242"/>
    </source>
</evidence>
<keyword evidence="5" id="KW-0862">Zinc</keyword>
<organism evidence="10 11">
    <name type="scientific">Zalerion maritima</name>
    <dbReference type="NCBI Taxonomy" id="339359"/>
    <lineage>
        <taxon>Eukaryota</taxon>
        <taxon>Fungi</taxon>
        <taxon>Dikarya</taxon>
        <taxon>Ascomycota</taxon>
        <taxon>Pezizomycotina</taxon>
        <taxon>Sordariomycetes</taxon>
        <taxon>Lulworthiomycetidae</taxon>
        <taxon>Lulworthiales</taxon>
        <taxon>Lulworthiaceae</taxon>
        <taxon>Zalerion</taxon>
    </lineage>
</organism>
<feature type="compositionally biased region" description="Low complexity" evidence="8">
    <location>
        <begin position="1"/>
        <end position="15"/>
    </location>
</feature>
<keyword evidence="11" id="KW-1185">Reference proteome</keyword>
<evidence type="ECO:0000256" key="3">
    <source>
        <dbReference type="ARBA" id="ARBA00022737"/>
    </source>
</evidence>
<accession>A0AAD5WRT0</accession>
<evidence type="ECO:0000259" key="9">
    <source>
        <dbReference type="PROSITE" id="PS50157"/>
    </source>
</evidence>
<dbReference type="GO" id="GO:0008270">
    <property type="term" value="F:zinc ion binding"/>
    <property type="evidence" value="ECO:0007669"/>
    <property type="project" value="UniProtKB-KW"/>
</dbReference>